<keyword evidence="1" id="KW-0805">Transcription regulation</keyword>
<dbReference type="AlphaFoldDB" id="A0A318HZ90"/>
<dbReference type="OrthoDB" id="4214267at2"/>
<dbReference type="GO" id="GO:0003677">
    <property type="term" value="F:DNA binding"/>
    <property type="evidence" value="ECO:0007669"/>
    <property type="project" value="UniProtKB-UniRule"/>
</dbReference>
<dbReference type="PANTHER" id="PTHR47506">
    <property type="entry name" value="TRANSCRIPTIONAL REGULATORY PROTEIN"/>
    <property type="match status" value="1"/>
</dbReference>
<dbReference type="SUPFAM" id="SSF48498">
    <property type="entry name" value="Tetracyclin repressor-like, C-terminal domain"/>
    <property type="match status" value="1"/>
</dbReference>
<evidence type="ECO:0000256" key="4">
    <source>
        <dbReference type="PROSITE-ProRule" id="PRU00335"/>
    </source>
</evidence>
<evidence type="ECO:0000256" key="1">
    <source>
        <dbReference type="ARBA" id="ARBA00023015"/>
    </source>
</evidence>
<dbReference type="InterPro" id="IPR036271">
    <property type="entry name" value="Tet_transcr_reg_TetR-rel_C_sf"/>
</dbReference>
<accession>A0A318HZ90</accession>
<feature type="DNA-binding region" description="H-T-H motif" evidence="4">
    <location>
        <begin position="40"/>
        <end position="59"/>
    </location>
</feature>
<dbReference type="RefSeq" id="WP_110315057.1">
    <property type="nucleotide sequence ID" value="NZ_QJJU01000003.1"/>
</dbReference>
<dbReference type="InterPro" id="IPR001647">
    <property type="entry name" value="HTH_TetR"/>
</dbReference>
<feature type="region of interest" description="Disordered" evidence="5">
    <location>
        <begin position="1"/>
        <end position="20"/>
    </location>
</feature>
<organism evidence="7 8">
    <name type="scientific">Mycolicibacterium moriokaense</name>
    <dbReference type="NCBI Taxonomy" id="39691"/>
    <lineage>
        <taxon>Bacteria</taxon>
        <taxon>Bacillati</taxon>
        <taxon>Actinomycetota</taxon>
        <taxon>Actinomycetes</taxon>
        <taxon>Mycobacteriales</taxon>
        <taxon>Mycobacteriaceae</taxon>
        <taxon>Mycolicibacterium</taxon>
    </lineage>
</organism>
<evidence type="ECO:0000313" key="8">
    <source>
        <dbReference type="Proteomes" id="UP000247781"/>
    </source>
</evidence>
<evidence type="ECO:0000256" key="5">
    <source>
        <dbReference type="SAM" id="MobiDB-lite"/>
    </source>
</evidence>
<proteinExistence type="predicted"/>
<evidence type="ECO:0000313" key="7">
    <source>
        <dbReference type="EMBL" id="PXX10950.1"/>
    </source>
</evidence>
<sequence>MSGTQTATARPASRGGRGARERILTAATTLFHRGGIHATGVERLTEHAHVSKRTFYQHFSSKNDLVEEYLRRIHQAGGAPREQAIDTADASPRSRLLAIFDSAPGSRFRGCPFHNAAVEAADAMPGVEDIVHEHKRDFTARIIRAATEAGARDPYRLGNQLAVLFEGALALATSLNDTSPLLHARSAAETLIDAATIASGK</sequence>
<dbReference type="EMBL" id="QJJU01000003">
    <property type="protein sequence ID" value="PXX10950.1"/>
    <property type="molecule type" value="Genomic_DNA"/>
</dbReference>
<keyword evidence="2 4" id="KW-0238">DNA-binding</keyword>
<evidence type="ECO:0000256" key="3">
    <source>
        <dbReference type="ARBA" id="ARBA00023163"/>
    </source>
</evidence>
<protein>
    <submittedName>
        <fullName evidence="7">TetR family transcriptional regulator</fullName>
    </submittedName>
</protein>
<dbReference type="PRINTS" id="PR00455">
    <property type="entry name" value="HTHTETR"/>
</dbReference>
<evidence type="ECO:0000256" key="2">
    <source>
        <dbReference type="ARBA" id="ARBA00023125"/>
    </source>
</evidence>
<dbReference type="Pfam" id="PF16925">
    <property type="entry name" value="TetR_C_13"/>
    <property type="match status" value="1"/>
</dbReference>
<feature type="domain" description="HTH tetR-type" evidence="6">
    <location>
        <begin position="17"/>
        <end position="77"/>
    </location>
</feature>
<dbReference type="PROSITE" id="PS50977">
    <property type="entry name" value="HTH_TETR_2"/>
    <property type="match status" value="1"/>
</dbReference>
<reference evidence="7 8" key="2">
    <citation type="submission" date="2018-06" db="EMBL/GenBank/DDBJ databases">
        <title>Sequencing of bacterial isolates from soil warming experiment in Harvard Forest, Massachusetts, USA.</title>
        <authorList>
            <person name="Deangelis K.PhD."/>
        </authorList>
    </citation>
    <scope>NUCLEOTIDE SEQUENCE [LARGE SCALE GENOMIC DNA]</scope>
    <source>
        <strain evidence="7 8">GAS496</strain>
    </source>
</reference>
<dbReference type="SUPFAM" id="SSF46689">
    <property type="entry name" value="Homeodomain-like"/>
    <property type="match status" value="1"/>
</dbReference>
<gene>
    <name evidence="7" type="ORF">C8E89_10337</name>
</gene>
<keyword evidence="8" id="KW-1185">Reference proteome</keyword>
<reference evidence="8" key="1">
    <citation type="submission" date="2018-05" db="EMBL/GenBank/DDBJ databases">
        <authorList>
            <person name="Deangelis K."/>
            <person name="Huntemann M."/>
            <person name="Clum A."/>
            <person name="Pillay M."/>
            <person name="Palaniappan K."/>
            <person name="Varghese N."/>
            <person name="Mikhailova N."/>
            <person name="Stamatis D."/>
            <person name="Reddy T."/>
            <person name="Daum C."/>
            <person name="Shapiro N."/>
            <person name="Ivanova N."/>
            <person name="Kyrpides N."/>
            <person name="Woyke T."/>
        </authorList>
    </citation>
    <scope>NUCLEOTIDE SEQUENCE [LARGE SCALE GENOMIC DNA]</scope>
    <source>
        <strain evidence="8">GAS496</strain>
    </source>
</reference>
<name>A0A318HZ90_9MYCO</name>
<keyword evidence="3" id="KW-0804">Transcription</keyword>
<comment type="caution">
    <text evidence="7">The sequence shown here is derived from an EMBL/GenBank/DDBJ whole genome shotgun (WGS) entry which is preliminary data.</text>
</comment>
<dbReference type="Proteomes" id="UP000247781">
    <property type="component" value="Unassembled WGS sequence"/>
</dbReference>
<dbReference type="PANTHER" id="PTHR47506:SF1">
    <property type="entry name" value="HTH-TYPE TRANSCRIPTIONAL REGULATOR YJDC"/>
    <property type="match status" value="1"/>
</dbReference>
<dbReference type="InterPro" id="IPR009057">
    <property type="entry name" value="Homeodomain-like_sf"/>
</dbReference>
<dbReference type="Pfam" id="PF00440">
    <property type="entry name" value="TetR_N"/>
    <property type="match status" value="1"/>
</dbReference>
<evidence type="ECO:0000259" key="6">
    <source>
        <dbReference type="PROSITE" id="PS50977"/>
    </source>
</evidence>
<dbReference type="InterPro" id="IPR011075">
    <property type="entry name" value="TetR_C"/>
</dbReference>
<dbReference type="Gene3D" id="1.10.357.10">
    <property type="entry name" value="Tetracycline Repressor, domain 2"/>
    <property type="match status" value="1"/>
</dbReference>